<reference evidence="2 3" key="1">
    <citation type="submission" date="2019-02" db="EMBL/GenBank/DDBJ databases">
        <title>Deep-cultivation of Planctomycetes and their phenomic and genomic characterization uncovers novel biology.</title>
        <authorList>
            <person name="Wiegand S."/>
            <person name="Jogler M."/>
            <person name="Boedeker C."/>
            <person name="Pinto D."/>
            <person name="Vollmers J."/>
            <person name="Rivas-Marin E."/>
            <person name="Kohn T."/>
            <person name="Peeters S.H."/>
            <person name="Heuer A."/>
            <person name="Rast P."/>
            <person name="Oberbeckmann S."/>
            <person name="Bunk B."/>
            <person name="Jeske O."/>
            <person name="Meyerdierks A."/>
            <person name="Storesund J.E."/>
            <person name="Kallscheuer N."/>
            <person name="Luecker S."/>
            <person name="Lage O.M."/>
            <person name="Pohl T."/>
            <person name="Merkel B.J."/>
            <person name="Hornburger P."/>
            <person name="Mueller R.-W."/>
            <person name="Bruemmer F."/>
            <person name="Labrenz M."/>
            <person name="Spormann A.M."/>
            <person name="Op den Camp H."/>
            <person name="Overmann J."/>
            <person name="Amann R."/>
            <person name="Jetten M.S.M."/>
            <person name="Mascher T."/>
            <person name="Medema M.H."/>
            <person name="Devos D.P."/>
            <person name="Kaster A.-K."/>
            <person name="Ovreas L."/>
            <person name="Rohde M."/>
            <person name="Galperin M.Y."/>
            <person name="Jogler C."/>
        </authorList>
    </citation>
    <scope>NUCLEOTIDE SEQUENCE [LARGE SCALE GENOMIC DNA]</scope>
    <source>
        <strain evidence="2 3">Pla133</strain>
    </source>
</reference>
<protein>
    <submittedName>
        <fullName evidence="2">Uncharacterized protein</fullName>
    </submittedName>
</protein>
<dbReference type="KEGG" id="pbap:Pla133_49630"/>
<dbReference type="Proteomes" id="UP000316921">
    <property type="component" value="Chromosome"/>
</dbReference>
<evidence type="ECO:0000313" key="3">
    <source>
        <dbReference type="Proteomes" id="UP000316921"/>
    </source>
</evidence>
<gene>
    <name evidence="2" type="ORF">Pla133_49630</name>
</gene>
<sequence>MERLVDQVRGLQQVVVLLSILFYISWIPPRYELDARAEECLRPIIAIDALRDLRAVRSIHRVGGRGARVYQLRELEQDLGLLVDLQHREWKGLELRTHQFAASYTDGSFAAGTEARSIQAQIASDPARAKPGGQRPPSVTLDATALLLAPENSRHRLRPMLVADGVSAANPELRFELRPGEPDVEELQHYGYWLLLAEVCVGFDDRAPSECPLVVIPPPYSDGSWTQKDSSLQEAVEQVLAAPHGSQAPILLLSPETCARGSALPAVDPRTTWIVVDGLDAASLEVLASSWLGVEVAGERDVTELGQRVGAEMTSRWIDRTFEALAPSPDDRRLQDAVDGIKEILKNIDGATGSFRVAENSTIETAQEALHGDFTIPTIGVPMNRATARTGLAIAILLLTFRAIQHLQAARDRLLKWVKSSERESSPATDGDDDLSCEPADAPWLQDSSAPIFAGFLFLTPGVFAFLLLGNARYAGLENDGDRLALSCVLFILLGSMAMSGFQSCRAALRSGSGVGTMPAEDGG</sequence>
<dbReference type="AlphaFoldDB" id="A0A518BS94"/>
<dbReference type="EMBL" id="CP036287">
    <property type="protein sequence ID" value="QDU69840.1"/>
    <property type="molecule type" value="Genomic_DNA"/>
</dbReference>
<keyword evidence="1" id="KW-0812">Transmembrane</keyword>
<organism evidence="2 3">
    <name type="scientific">Engelhardtia mirabilis</name>
    <dbReference type="NCBI Taxonomy" id="2528011"/>
    <lineage>
        <taxon>Bacteria</taxon>
        <taxon>Pseudomonadati</taxon>
        <taxon>Planctomycetota</taxon>
        <taxon>Planctomycetia</taxon>
        <taxon>Planctomycetia incertae sedis</taxon>
        <taxon>Engelhardtia</taxon>
    </lineage>
</organism>
<evidence type="ECO:0000313" key="2">
    <source>
        <dbReference type="EMBL" id="QDU69840.1"/>
    </source>
</evidence>
<name>A0A518BS94_9BACT</name>
<feature type="transmembrane region" description="Helical" evidence="1">
    <location>
        <begin position="484"/>
        <end position="502"/>
    </location>
</feature>
<proteinExistence type="predicted"/>
<keyword evidence="1" id="KW-0472">Membrane</keyword>
<feature type="transmembrane region" description="Helical" evidence="1">
    <location>
        <begin position="452"/>
        <end position="472"/>
    </location>
</feature>
<accession>A0A518BS94</accession>
<keyword evidence="1" id="KW-1133">Transmembrane helix</keyword>
<keyword evidence="3" id="KW-1185">Reference proteome</keyword>
<evidence type="ECO:0000256" key="1">
    <source>
        <dbReference type="SAM" id="Phobius"/>
    </source>
</evidence>